<sequence>MRAAEDWGRSRGAHVVLLETELDNPLSMSFYERRMGYAAQAVIFRKEIAPTGPSDGTGQPRE</sequence>
<comment type="caution">
    <text evidence="2">The sequence shown here is derived from an EMBL/GenBank/DDBJ whole genome shotgun (WGS) entry which is preliminary data.</text>
</comment>
<organism evidence="2 3">
    <name type="scientific">Actinocrinis puniceicyclus</name>
    <dbReference type="NCBI Taxonomy" id="977794"/>
    <lineage>
        <taxon>Bacteria</taxon>
        <taxon>Bacillati</taxon>
        <taxon>Actinomycetota</taxon>
        <taxon>Actinomycetes</taxon>
        <taxon>Catenulisporales</taxon>
        <taxon>Actinospicaceae</taxon>
        <taxon>Actinocrinis</taxon>
    </lineage>
</organism>
<proteinExistence type="predicted"/>
<feature type="domain" description="N-acetyltransferase" evidence="1">
    <location>
        <begin position="1"/>
        <end position="62"/>
    </location>
</feature>
<gene>
    <name evidence="2" type="ORF">KGA66_01905</name>
</gene>
<dbReference type="Proteomes" id="UP000677913">
    <property type="component" value="Unassembled WGS sequence"/>
</dbReference>
<protein>
    <submittedName>
        <fullName evidence="2">GNAT family N-acetyltransferase</fullName>
    </submittedName>
</protein>
<dbReference type="GO" id="GO:0016747">
    <property type="term" value="F:acyltransferase activity, transferring groups other than amino-acyl groups"/>
    <property type="evidence" value="ECO:0007669"/>
    <property type="project" value="InterPro"/>
</dbReference>
<name>A0A8J7WLP1_9ACTN</name>
<evidence type="ECO:0000259" key="1">
    <source>
        <dbReference type="PROSITE" id="PS51186"/>
    </source>
</evidence>
<dbReference type="PROSITE" id="PS51186">
    <property type="entry name" value="GNAT"/>
    <property type="match status" value="1"/>
</dbReference>
<dbReference type="AlphaFoldDB" id="A0A8J7WLP1"/>
<evidence type="ECO:0000313" key="2">
    <source>
        <dbReference type="EMBL" id="MBS2961785.1"/>
    </source>
</evidence>
<accession>A0A8J7WLP1</accession>
<dbReference type="SUPFAM" id="SSF55729">
    <property type="entry name" value="Acyl-CoA N-acyltransferases (Nat)"/>
    <property type="match status" value="1"/>
</dbReference>
<dbReference type="EMBL" id="JAGSXH010000004">
    <property type="protein sequence ID" value="MBS2961785.1"/>
    <property type="molecule type" value="Genomic_DNA"/>
</dbReference>
<keyword evidence="3" id="KW-1185">Reference proteome</keyword>
<dbReference type="Gene3D" id="3.40.630.30">
    <property type="match status" value="1"/>
</dbReference>
<dbReference type="InterPro" id="IPR000182">
    <property type="entry name" value="GNAT_dom"/>
</dbReference>
<reference evidence="2" key="1">
    <citation type="submission" date="2021-04" db="EMBL/GenBank/DDBJ databases">
        <title>Genome based classification of Actinospica acidithermotolerans sp. nov., an actinobacterium isolated from an Indonesian hot spring.</title>
        <authorList>
            <person name="Kusuma A.B."/>
            <person name="Putra K.E."/>
            <person name="Nafisah S."/>
            <person name="Loh J."/>
            <person name="Nouioui I."/>
            <person name="Goodfellow M."/>
        </authorList>
    </citation>
    <scope>NUCLEOTIDE SEQUENCE</scope>
    <source>
        <strain evidence="2">DSM 45618</strain>
    </source>
</reference>
<dbReference type="Pfam" id="PF00583">
    <property type="entry name" value="Acetyltransf_1"/>
    <property type="match status" value="1"/>
</dbReference>
<dbReference type="InterPro" id="IPR016181">
    <property type="entry name" value="Acyl_CoA_acyltransferase"/>
</dbReference>
<evidence type="ECO:0000313" key="3">
    <source>
        <dbReference type="Proteomes" id="UP000677913"/>
    </source>
</evidence>